<dbReference type="Gene3D" id="3.80.10.10">
    <property type="entry name" value="Ribonuclease Inhibitor"/>
    <property type="match status" value="1"/>
</dbReference>
<sequence>MKNIGYVFFFFFLISCKVGNKNKVVELPVVEELTKLEKLFLLPQDSVMDYYDLSNDSIVAFPDLSGYIIKSLNLSGNLLDTLVIDFLPQKIENLNLSHNHYKARVYIGENAIPFLKELDFSYNSLSSIGISEPLYRIILSHNNLSTITLNHKNIQYLDISYNSNLAERVDFDPSKIDTIIRDGVADGKRLISKMRVGIIDDDWGDTR</sequence>
<evidence type="ECO:0008006" key="3">
    <source>
        <dbReference type="Google" id="ProtNLM"/>
    </source>
</evidence>
<dbReference type="OrthoDB" id="1349631at2"/>
<dbReference type="PROSITE" id="PS51257">
    <property type="entry name" value="PROKAR_LIPOPROTEIN"/>
    <property type="match status" value="1"/>
</dbReference>
<evidence type="ECO:0000313" key="2">
    <source>
        <dbReference type="Proteomes" id="UP000184436"/>
    </source>
</evidence>
<accession>A0A1M5AJ40</accession>
<dbReference type="Proteomes" id="UP000184436">
    <property type="component" value="Unassembled WGS sequence"/>
</dbReference>
<name>A0A1M5AJ40_9BACE</name>
<dbReference type="Pfam" id="PF00560">
    <property type="entry name" value="LRR_1"/>
    <property type="match status" value="1"/>
</dbReference>
<dbReference type="InterPro" id="IPR001611">
    <property type="entry name" value="Leu-rich_rpt"/>
</dbReference>
<dbReference type="PROSITE" id="PS51450">
    <property type="entry name" value="LRR"/>
    <property type="match status" value="1"/>
</dbReference>
<dbReference type="STRING" id="871325.SAMN05444349_11587"/>
<dbReference type="AlphaFoldDB" id="A0A1M5AJ40"/>
<dbReference type="RefSeq" id="WP_025074872.1">
    <property type="nucleotide sequence ID" value="NZ_FQVD01000015.1"/>
</dbReference>
<protein>
    <recommendedName>
        <fullName evidence="3">Leucine rich repeat-containing protein</fullName>
    </recommendedName>
</protein>
<dbReference type="InterPro" id="IPR032675">
    <property type="entry name" value="LRR_dom_sf"/>
</dbReference>
<gene>
    <name evidence="1" type="ORF">SAMN05444349_11587</name>
</gene>
<evidence type="ECO:0000313" key="1">
    <source>
        <dbReference type="EMBL" id="SHF30165.1"/>
    </source>
</evidence>
<keyword evidence="2" id="KW-1185">Reference proteome</keyword>
<reference evidence="1 2" key="1">
    <citation type="submission" date="2016-11" db="EMBL/GenBank/DDBJ databases">
        <authorList>
            <person name="Jaros S."/>
            <person name="Januszkiewicz K."/>
            <person name="Wedrychowicz H."/>
        </authorList>
    </citation>
    <scope>NUCLEOTIDE SEQUENCE [LARGE SCALE GENOMIC DNA]</scope>
    <source>
        <strain evidence="1 2">DSM 26883</strain>
    </source>
</reference>
<dbReference type="EMBL" id="FQVD01000015">
    <property type="protein sequence ID" value="SHF30165.1"/>
    <property type="molecule type" value="Genomic_DNA"/>
</dbReference>
<proteinExistence type="predicted"/>
<dbReference type="SUPFAM" id="SSF52047">
    <property type="entry name" value="RNI-like"/>
    <property type="match status" value="1"/>
</dbReference>
<organism evidence="1 2">
    <name type="scientific">Bacteroides faecichinchillae</name>
    <dbReference type="NCBI Taxonomy" id="871325"/>
    <lineage>
        <taxon>Bacteria</taxon>
        <taxon>Pseudomonadati</taxon>
        <taxon>Bacteroidota</taxon>
        <taxon>Bacteroidia</taxon>
        <taxon>Bacteroidales</taxon>
        <taxon>Bacteroidaceae</taxon>
        <taxon>Bacteroides</taxon>
    </lineage>
</organism>